<dbReference type="GO" id="GO:0047474">
    <property type="term" value="F:long-chain fatty acid--protein ligase activity"/>
    <property type="evidence" value="ECO:0007669"/>
    <property type="project" value="InterPro"/>
</dbReference>
<gene>
    <name evidence="2" type="ORF">HLB23_38365</name>
</gene>
<dbReference type="GO" id="GO:0008218">
    <property type="term" value="P:bioluminescence"/>
    <property type="evidence" value="ECO:0007669"/>
    <property type="project" value="InterPro"/>
</dbReference>
<comment type="caution">
    <text evidence="2">The sequence shown here is derived from an EMBL/GenBank/DDBJ whole genome shotgun (WGS) entry which is preliminary data.</text>
</comment>
<dbReference type="EMBL" id="JABELX010000025">
    <property type="protein sequence ID" value="NNH75653.1"/>
    <property type="molecule type" value="Genomic_DNA"/>
</dbReference>
<evidence type="ECO:0000313" key="3">
    <source>
        <dbReference type="Proteomes" id="UP000586827"/>
    </source>
</evidence>
<feature type="domain" description="Acyl-protein synthetase LuxE" evidence="1">
    <location>
        <begin position="32"/>
        <end position="370"/>
    </location>
</feature>
<evidence type="ECO:0000313" key="2">
    <source>
        <dbReference type="EMBL" id="NNH75653.1"/>
    </source>
</evidence>
<reference evidence="2 3" key="1">
    <citation type="submission" date="2020-05" db="EMBL/GenBank/DDBJ databases">
        <title>MicrobeNet Type strains.</title>
        <authorList>
            <person name="Nicholson A.C."/>
        </authorList>
    </citation>
    <scope>NUCLEOTIDE SEQUENCE [LARGE SCALE GENOMIC DNA]</scope>
    <source>
        <strain evidence="2 3">JCM 3224</strain>
    </source>
</reference>
<sequence length="376" mass="41888">MTLDMTSGHTVLNAVYPVDRLVFGDAWTTDDPALRIQLIRDSVRHHLDNCALYACYAERLGFSVELVQSQQDLAFVPQLPTTVFKRGTRILSCDPDAIARRCTSSGTQGRLSEVYRDRTTIERLLGSVRRGVELLGDWHEDEVAVLNLGPSRAEAGDLWFAYVMSLIDVPFHTEHAVHSGVFDRESARRALVRLRDQFPTVVVIGPPALVLELAGRLDSRGRGDGGDLLVVTAGGWKRYNGKVLDRSEFTGVVRKAFGLRHDDQVRDAFNQVELNTIVLECAQRRKHLPPWLEVIVRDPRTLKAAPGGAPGLLSYLDPTAVSYPGFILADDYGSVCDEQCPCGVPGRTLEHHRRVERTEEWGCALKMDRDYAGGKR</sequence>
<name>A0A849C9Z5_9NOCA</name>
<dbReference type="Pfam" id="PF04443">
    <property type="entry name" value="LuxE"/>
    <property type="match status" value="1"/>
</dbReference>
<evidence type="ECO:0000259" key="1">
    <source>
        <dbReference type="Pfam" id="PF04443"/>
    </source>
</evidence>
<dbReference type="RefSeq" id="WP_170264380.1">
    <property type="nucleotide sequence ID" value="NZ_JABELX010000025.1"/>
</dbReference>
<organism evidence="2 3">
    <name type="scientific">Nocardia uniformis</name>
    <dbReference type="NCBI Taxonomy" id="53432"/>
    <lineage>
        <taxon>Bacteria</taxon>
        <taxon>Bacillati</taxon>
        <taxon>Actinomycetota</taxon>
        <taxon>Actinomycetes</taxon>
        <taxon>Mycobacteriales</taxon>
        <taxon>Nocardiaceae</taxon>
        <taxon>Nocardia</taxon>
    </lineage>
</organism>
<accession>A0A849C9Z5</accession>
<keyword evidence="3" id="KW-1185">Reference proteome</keyword>
<protein>
    <recommendedName>
        <fullName evidence="1">Acyl-protein synthetase LuxE domain-containing protein</fullName>
    </recommendedName>
</protein>
<dbReference type="Proteomes" id="UP000586827">
    <property type="component" value="Unassembled WGS sequence"/>
</dbReference>
<dbReference type="Gene3D" id="3.40.50.12780">
    <property type="entry name" value="N-terminal domain of ligase-like"/>
    <property type="match status" value="1"/>
</dbReference>
<dbReference type="InterPro" id="IPR007534">
    <property type="entry name" value="LuxE"/>
</dbReference>
<dbReference type="InterPro" id="IPR042099">
    <property type="entry name" value="ANL_N_sf"/>
</dbReference>
<proteinExistence type="predicted"/>
<dbReference type="AlphaFoldDB" id="A0A849C9Z5"/>